<dbReference type="Pfam" id="PF11617">
    <property type="entry name" value="Cu-binding_MopE"/>
    <property type="match status" value="1"/>
</dbReference>
<keyword evidence="1" id="KW-0732">Signal</keyword>
<reference evidence="8" key="1">
    <citation type="journal article" date="2019" name="Int. J. Syst. Evol. Microbiol.">
        <title>The Global Catalogue of Microorganisms (GCM) 10K type strain sequencing project: providing services to taxonomists for standard genome sequencing and annotation.</title>
        <authorList>
            <consortium name="The Broad Institute Genomics Platform"/>
            <consortium name="The Broad Institute Genome Sequencing Center for Infectious Disease"/>
            <person name="Wu L."/>
            <person name="Ma J."/>
        </authorList>
    </citation>
    <scope>NUCLEOTIDE SEQUENCE [LARGE SCALE GENOMIC DNA]</scope>
    <source>
        <strain evidence="8">JCM 17069</strain>
    </source>
</reference>
<dbReference type="SUPFAM" id="SSF63829">
    <property type="entry name" value="Calcium-dependent phosphotriesterase"/>
    <property type="match status" value="2"/>
</dbReference>
<keyword evidence="8" id="KW-1185">Reference proteome</keyword>
<dbReference type="InterPro" id="IPR026444">
    <property type="entry name" value="Secre_tail"/>
</dbReference>
<gene>
    <name evidence="7" type="ORF">GCM10022389_04750</name>
</gene>
<dbReference type="EMBL" id="BAABCT010000001">
    <property type="protein sequence ID" value="GAA4063143.1"/>
    <property type="molecule type" value="Genomic_DNA"/>
</dbReference>
<protein>
    <recommendedName>
        <fullName evidence="9">Secretion system C-terminal sorting domain-containing protein</fullName>
    </recommendedName>
</protein>
<dbReference type="NCBIfam" id="TIGR04183">
    <property type="entry name" value="Por_Secre_tail"/>
    <property type="match status" value="1"/>
</dbReference>
<dbReference type="InterPro" id="IPR001434">
    <property type="entry name" value="OmcB-like_DUF11"/>
</dbReference>
<evidence type="ECO:0000313" key="8">
    <source>
        <dbReference type="Proteomes" id="UP001500367"/>
    </source>
</evidence>
<dbReference type="InterPro" id="IPR021655">
    <property type="entry name" value="Put_metal-bd"/>
</dbReference>
<evidence type="ECO:0000256" key="2">
    <source>
        <dbReference type="ARBA" id="ARBA00022737"/>
    </source>
</evidence>
<accession>A0ABP7VB94</accession>
<evidence type="ECO:0008006" key="9">
    <source>
        <dbReference type="Google" id="ProtNLM"/>
    </source>
</evidence>
<dbReference type="Gene3D" id="2.120.10.30">
    <property type="entry name" value="TolB, C-terminal domain"/>
    <property type="match status" value="2"/>
</dbReference>
<dbReference type="PROSITE" id="PS51125">
    <property type="entry name" value="NHL"/>
    <property type="match status" value="2"/>
</dbReference>
<feature type="repeat" description="NHL" evidence="3">
    <location>
        <begin position="154"/>
        <end position="195"/>
    </location>
</feature>
<feature type="domain" description="Ig-like" evidence="6">
    <location>
        <begin position="506"/>
        <end position="577"/>
    </location>
</feature>
<evidence type="ECO:0000256" key="1">
    <source>
        <dbReference type="ARBA" id="ARBA00022729"/>
    </source>
</evidence>
<feature type="domain" description="Secretion system C-terminal sorting" evidence="5">
    <location>
        <begin position="1275"/>
        <end position="1345"/>
    </location>
</feature>
<feature type="domain" description="DUF11" evidence="4">
    <location>
        <begin position="384"/>
        <end position="496"/>
    </location>
</feature>
<dbReference type="Pfam" id="PF01436">
    <property type="entry name" value="NHL"/>
    <property type="match status" value="2"/>
</dbReference>
<organism evidence="7 8">
    <name type="scientific">Flavobacterium cheonanense</name>
    <dbReference type="NCBI Taxonomy" id="706183"/>
    <lineage>
        <taxon>Bacteria</taxon>
        <taxon>Pseudomonadati</taxon>
        <taxon>Bacteroidota</taxon>
        <taxon>Flavobacteriia</taxon>
        <taxon>Flavobacteriales</taxon>
        <taxon>Flavobacteriaceae</taxon>
        <taxon>Flavobacterium</taxon>
    </lineage>
</organism>
<dbReference type="RefSeq" id="WP_344815207.1">
    <property type="nucleotide sequence ID" value="NZ_BAABCT010000001.1"/>
</dbReference>
<name>A0ABP7VB94_9FLAO</name>
<dbReference type="PANTHER" id="PTHR24104">
    <property type="entry name" value="E3 UBIQUITIN-PROTEIN LIGASE NHLRC1-RELATED"/>
    <property type="match status" value="1"/>
</dbReference>
<dbReference type="Pfam" id="PF18962">
    <property type="entry name" value="Por_Secre_tail"/>
    <property type="match status" value="1"/>
</dbReference>
<evidence type="ECO:0000259" key="5">
    <source>
        <dbReference type="Pfam" id="PF18962"/>
    </source>
</evidence>
<dbReference type="Pfam" id="PF01345">
    <property type="entry name" value="DUF11"/>
    <property type="match status" value="1"/>
</dbReference>
<evidence type="ECO:0000259" key="4">
    <source>
        <dbReference type="Pfam" id="PF01345"/>
    </source>
</evidence>
<dbReference type="InterPro" id="IPR044023">
    <property type="entry name" value="Ig_7"/>
</dbReference>
<sequence>MIVIFLLLSNFSFAQINFTNSQAANLVVGQANFTANVAGCTQSGLYAPSYTAISSKGVLAVSEQTGGRVKLWNPTPSANGANASIVVGKTGFTDCTNVGANQSTVSNSNGVAFSPDGNKLIVTDFSNNRVLIWNTIPTVNGQNADVVLGQSNFTSNFGGVSATAMNGPTGAYVSSDGRLLIADRGNHRILIWNSIPTTNNKPADVVVGQTVFNAPGGGSSATSMVNPWGVCVSPDGKLLVADSANNRVLVWNTIPTTNGAAANVVIGQTIMGTNGSGTTSSNLNAPIGVTVSPSGKVAIGEFGNSRVLIYNSIPTANGAAANVVLGQANFTSSTAFYPSGSPTNNNMFSVYNASFDLYGRLYVAGREMNRVLVFGAAPTTQANLGIGITSNISTACLGTSNTITITISNATATAASGVIATASLPAGFTYSSHTASGGTYNPNSGYWTVGAVPASGSRTLTINGIANASGNLSAYASIIQSNQLDPVLSNNGASVSYSIVGVVPPPTGSANQSFCNTATISNLSVTGTSVLWYANSTLGSPLSTSLSLVDGVTYYASQTIGICESATRFPVTVTIQPLNTYYQDIDADGYGNPLSTTSSCVSVVGYVLNNNDCNDNQLQYLDTDGDGFGSTTQVACGVSNNLDTNDNLLTYVDADNDGFGSTTFAPSGVTNNLDTNDNLLTYVDADSDGFGSTTFAPSGVTNNLDTNDNLLTYLDFDGDGFGSTTLAPSGVTNSLDTNDNLLTYVDADSDGFGSTAFAPSGVTNNLDTNDNLLTYIDFDGDGFGSTTLAPSGVTNNLDCNDNQIQYADLDADGFGSTTQVACGVSNNLDSNDNLLTYVDADGDGFGSTTLAPSGVTNSLDTNDNLLTYLDFDNDGFGSTTLAPSGVINSTDCNDNEVRYLDADNDGFGSVAMTMVACGGSLFSTDCNDANAAINPNAIDVCYDGIDNDCNGIIDNACTPIVGSLPAGTCGTTLAGWFSTVTANWTNFAQGYRFRITKVDMNTNLPIAAPVIIDRPVNNISLANVPGTTYNSRYMFEIAVRYNNVWQPFFGPACYLNTPNPVSTIGAQCGSTLTAMNQWINAGAVSNVSAYRFRVTRVIAGVATGTSQETTQPSNKFNMTQLSGILYASTYRVEVSLRNTDGTFLPYGTPCDINTPAYPTTQVRAVQCNNYQVTSNSELIIADGVNGATMYRFRVYNGVDYDTFYDNQFNRFTLNNFPGLIPNGESYSVQVAVRLPNEPSFGPYSKACTIKTPMQARAIASDVQLEVVNVFEALAYPNPFAENFKLDVKTNSEANIQVRVYDMIGKLVEDKMINASDIQNFELGNQYPSGVYNVIVSQESNTKTLRVIKR</sequence>
<feature type="repeat" description="NHL" evidence="3">
    <location>
        <begin position="226"/>
        <end position="254"/>
    </location>
</feature>
<keyword evidence="2" id="KW-0677">Repeat</keyword>
<dbReference type="InterPro" id="IPR011042">
    <property type="entry name" value="6-blade_b-propeller_TolB-like"/>
</dbReference>
<evidence type="ECO:0000259" key="6">
    <source>
        <dbReference type="Pfam" id="PF19081"/>
    </source>
</evidence>
<dbReference type="Proteomes" id="UP001500367">
    <property type="component" value="Unassembled WGS sequence"/>
</dbReference>
<dbReference type="InterPro" id="IPR050952">
    <property type="entry name" value="TRIM-NHL_E3_ligases"/>
</dbReference>
<proteinExistence type="predicted"/>
<comment type="caution">
    <text evidence="7">The sequence shown here is derived from an EMBL/GenBank/DDBJ whole genome shotgun (WGS) entry which is preliminary data.</text>
</comment>
<evidence type="ECO:0000256" key="3">
    <source>
        <dbReference type="PROSITE-ProRule" id="PRU00504"/>
    </source>
</evidence>
<dbReference type="InterPro" id="IPR001258">
    <property type="entry name" value="NHL_repeat"/>
</dbReference>
<evidence type="ECO:0000313" key="7">
    <source>
        <dbReference type="EMBL" id="GAA4063143.1"/>
    </source>
</evidence>
<dbReference type="CDD" id="cd05819">
    <property type="entry name" value="NHL"/>
    <property type="match status" value="1"/>
</dbReference>
<dbReference type="PANTHER" id="PTHR24104:SF25">
    <property type="entry name" value="PROTEIN LIN-41"/>
    <property type="match status" value="1"/>
</dbReference>
<dbReference type="Pfam" id="PF19081">
    <property type="entry name" value="Ig_7"/>
    <property type="match status" value="1"/>
</dbReference>